<gene>
    <name evidence="1" type="ORF">H5410_054984</name>
</gene>
<dbReference type="EMBL" id="JACXVP010000011">
    <property type="protein sequence ID" value="KAG5574850.1"/>
    <property type="molecule type" value="Genomic_DNA"/>
</dbReference>
<accession>A0A9J5WGW5</accession>
<dbReference type="AlphaFoldDB" id="A0A9J5WGW5"/>
<dbReference type="OrthoDB" id="692400at2759"/>
<evidence type="ECO:0000313" key="2">
    <source>
        <dbReference type="Proteomes" id="UP000824120"/>
    </source>
</evidence>
<proteinExistence type="predicted"/>
<reference evidence="1 2" key="1">
    <citation type="submission" date="2020-09" db="EMBL/GenBank/DDBJ databases">
        <title>De no assembly of potato wild relative species, Solanum commersonii.</title>
        <authorList>
            <person name="Cho K."/>
        </authorList>
    </citation>
    <scope>NUCLEOTIDE SEQUENCE [LARGE SCALE GENOMIC DNA]</scope>
    <source>
        <strain evidence="1">LZ3.2</strain>
        <tissue evidence="1">Leaf</tissue>
    </source>
</reference>
<name>A0A9J5WGW5_SOLCO</name>
<evidence type="ECO:0000313" key="1">
    <source>
        <dbReference type="EMBL" id="KAG5574850.1"/>
    </source>
</evidence>
<organism evidence="1 2">
    <name type="scientific">Solanum commersonii</name>
    <name type="common">Commerson's wild potato</name>
    <name type="synonym">Commerson's nightshade</name>
    <dbReference type="NCBI Taxonomy" id="4109"/>
    <lineage>
        <taxon>Eukaryota</taxon>
        <taxon>Viridiplantae</taxon>
        <taxon>Streptophyta</taxon>
        <taxon>Embryophyta</taxon>
        <taxon>Tracheophyta</taxon>
        <taxon>Spermatophyta</taxon>
        <taxon>Magnoliopsida</taxon>
        <taxon>eudicotyledons</taxon>
        <taxon>Gunneridae</taxon>
        <taxon>Pentapetalae</taxon>
        <taxon>asterids</taxon>
        <taxon>lamiids</taxon>
        <taxon>Solanales</taxon>
        <taxon>Solanaceae</taxon>
        <taxon>Solanoideae</taxon>
        <taxon>Solaneae</taxon>
        <taxon>Solanum</taxon>
    </lineage>
</organism>
<dbReference type="Proteomes" id="UP000824120">
    <property type="component" value="Chromosome 11"/>
</dbReference>
<keyword evidence="2" id="KW-1185">Reference proteome</keyword>
<comment type="caution">
    <text evidence="1">The sequence shown here is derived from an EMBL/GenBank/DDBJ whole genome shotgun (WGS) entry which is preliminary data.</text>
</comment>
<sequence>MDEMWVLRDGSSGGILIMWDSRVWMGSCVEEGKYSITYKFEGIHDGFVGFILAICSTHRGGVFGKKVRRLGSYVEAPGSLWGLQHYRTMARKERIEKNNQCDGDFELDRGYGVT</sequence>
<protein>
    <submittedName>
        <fullName evidence="1">Uncharacterized protein</fullName>
    </submittedName>
</protein>